<feature type="compositionally biased region" description="Basic and acidic residues" evidence="2">
    <location>
        <begin position="502"/>
        <end position="516"/>
    </location>
</feature>
<feature type="compositionally biased region" description="Polar residues" evidence="2">
    <location>
        <begin position="319"/>
        <end position="343"/>
    </location>
</feature>
<reference evidence="3 4" key="1">
    <citation type="submission" date="2020-08" db="EMBL/GenBank/DDBJ databases">
        <authorList>
            <person name="Hejnol A."/>
        </authorList>
    </citation>
    <scope>NUCLEOTIDE SEQUENCE [LARGE SCALE GENOMIC DNA]</scope>
</reference>
<dbReference type="EMBL" id="CAJFCJ010000006">
    <property type="protein sequence ID" value="CAD5115267.1"/>
    <property type="molecule type" value="Genomic_DNA"/>
</dbReference>
<accession>A0A7I8VHV9</accession>
<feature type="region of interest" description="Disordered" evidence="2">
    <location>
        <begin position="1"/>
        <end position="24"/>
    </location>
</feature>
<feature type="region of interest" description="Disordered" evidence="2">
    <location>
        <begin position="102"/>
        <end position="159"/>
    </location>
</feature>
<feature type="region of interest" description="Disordered" evidence="2">
    <location>
        <begin position="43"/>
        <end position="88"/>
    </location>
</feature>
<name>A0A7I8VHV9_9ANNE</name>
<dbReference type="InterPro" id="IPR026306">
    <property type="entry name" value="RSBN1/Dpy-2/CEP530"/>
</dbReference>
<keyword evidence="4" id="KW-1185">Reference proteome</keyword>
<feature type="compositionally biased region" description="Polar residues" evidence="2">
    <location>
        <begin position="477"/>
        <end position="487"/>
    </location>
</feature>
<dbReference type="PANTHER" id="PTHR13354">
    <property type="entry name" value="ROUND SPERMATID BASIC PROTEIN 1"/>
    <property type="match status" value="1"/>
</dbReference>
<comment type="caution">
    <text evidence="3">The sequence shown here is derived from an EMBL/GenBank/DDBJ whole genome shotgun (WGS) entry which is preliminary data.</text>
</comment>
<proteinExistence type="inferred from homology"/>
<feature type="region of interest" description="Disordered" evidence="2">
    <location>
        <begin position="403"/>
        <end position="663"/>
    </location>
</feature>
<feature type="compositionally biased region" description="Polar residues" evidence="2">
    <location>
        <begin position="70"/>
        <end position="81"/>
    </location>
</feature>
<feature type="compositionally biased region" description="Basic and acidic residues" evidence="2">
    <location>
        <begin position="123"/>
        <end position="136"/>
    </location>
</feature>
<evidence type="ECO:0000256" key="2">
    <source>
        <dbReference type="SAM" id="MobiDB-lite"/>
    </source>
</evidence>
<feature type="region of interest" description="Disordered" evidence="2">
    <location>
        <begin position="246"/>
        <end position="274"/>
    </location>
</feature>
<dbReference type="GO" id="GO:0005634">
    <property type="term" value="C:nucleus"/>
    <property type="evidence" value="ECO:0007669"/>
    <property type="project" value="InterPro"/>
</dbReference>
<gene>
    <name evidence="3" type="ORF">DGYR_LOCUS4020</name>
</gene>
<protein>
    <submittedName>
        <fullName evidence="3">DgyrCDS4261</fullName>
    </submittedName>
</protein>
<comment type="similarity">
    <text evidence="1">Belongs to the round spermatid basic protein 1 family.</text>
</comment>
<feature type="compositionally biased region" description="Polar residues" evidence="2">
    <location>
        <begin position="145"/>
        <end position="159"/>
    </location>
</feature>
<evidence type="ECO:0000313" key="3">
    <source>
        <dbReference type="EMBL" id="CAD5115267.1"/>
    </source>
</evidence>
<dbReference type="AlphaFoldDB" id="A0A7I8VHV9"/>
<evidence type="ECO:0000256" key="1">
    <source>
        <dbReference type="ARBA" id="ARBA00010560"/>
    </source>
</evidence>
<feature type="compositionally biased region" description="Polar residues" evidence="2">
    <location>
        <begin position="456"/>
        <end position="465"/>
    </location>
</feature>
<feature type="compositionally biased region" description="Basic and acidic residues" evidence="2">
    <location>
        <begin position="309"/>
        <end position="318"/>
    </location>
</feature>
<evidence type="ECO:0000313" key="4">
    <source>
        <dbReference type="Proteomes" id="UP000549394"/>
    </source>
</evidence>
<dbReference type="Proteomes" id="UP000549394">
    <property type="component" value="Unassembled WGS sequence"/>
</dbReference>
<organism evidence="3 4">
    <name type="scientific">Dimorphilus gyrociliatus</name>
    <dbReference type="NCBI Taxonomy" id="2664684"/>
    <lineage>
        <taxon>Eukaryota</taxon>
        <taxon>Metazoa</taxon>
        <taxon>Spiralia</taxon>
        <taxon>Lophotrochozoa</taxon>
        <taxon>Annelida</taxon>
        <taxon>Polychaeta</taxon>
        <taxon>Polychaeta incertae sedis</taxon>
        <taxon>Dinophilidae</taxon>
        <taxon>Dimorphilus</taxon>
    </lineage>
</organism>
<feature type="region of interest" description="Disordered" evidence="2">
    <location>
        <begin position="298"/>
        <end position="352"/>
    </location>
</feature>
<feature type="compositionally biased region" description="Basic and acidic residues" evidence="2">
    <location>
        <begin position="560"/>
        <end position="575"/>
    </location>
</feature>
<sequence length="1132" mass="128377">MSSSTSDVNKRRRIHHDYRRLSSSGYVDDYTSTQRDLKYAIESSEINQSMSTTTDMSDNQQKLRQKKDFPSSSVKMNSLNASGRPKHCTDISRRTERLRYTNRLVSEKREKPDPTNRGIQQKNLEEGVKGDLKLSEKNSPVCHDQFSNETPEKCSSSKMNRSPIVKEMSNDIYPETDKTSEINLTKNNELGDCTEKNQEASMELPESMEKSYKLSSRDATIGHILTTCTKEKFIDKVHLTVATSAVGESNVPSKTPNDQLVSQENAENNSSINISKGATVKNGKIEYINDQDAVLKENGNDKSAVNPNDSEKPHKSEENTSIQKEGKMNTSSPLIKVENSNSKPVLHKQEKKNPDMFTLMQLYKPKEEKNMMGKSETKNIPKLNILKDSMSLICTDLPQSHRLKSKVNKEKDTTQDQSIYLNKDGQGKHSKFLTSKQESSSKLSDSDAKRERQKVKSTSPKSGTNHSHKRKREKDQNSSMIIEQANNQEEKEAKFGNSASNDCKRVSENQEKRDKVSISSKKKHKQKQLKDHLSNVTIKDVSDNECKKVKVVKVSSKKNKSLDSEESSKLSEKKEIKKKMGPLSKKEMESIENSPTCAGNSIPLNRNDTYGDPDKKPESEQKQSSKTSLTPARKHYKEQSPVKKIQSNSDKVDCTPTNEMNNKPIVKSESFNIDKNKYAVTLPGISSVEAVQRKRKILIESSDSYLSSDDDEFSSKQTTNKIAKQNKPKKKKKKSKEEPKKQRFNPATVQAAKIDRKAFLMSKTSLHKKISSDKDLIRVEVNPNGGASVLHVESEDLQDFSDEKMEEFVDFFFRKLFNETEPGVCDHVMGIIHGAAAYLPELIHYFADNFGSMYVKVGVFGRSSELETTTMEQYRENVLRSYSYGTHRAGNLDQTSLVGTVHEESGAYFPQFLDALEAEPFLRAVMPWGRLSALEGLERNRSNDGPILWSRPGEQVVPTAELCKSPIKQRRKGVNELKNLHYLPRATERREQLIEDRTRAHADHVGQGPDRHTTAAVGVLKAIHDSPIQPPTYQNRIVKDVVCFDASNFIQVVNDLQLDLHEPPVSQCVTWVEDAKLNEMRRAGIKYARISLRDNDIYFIPRNIVHQFKTVCSVTSLAWHVRLKEYYPEKTK</sequence>
<feature type="compositionally biased region" description="Basic and acidic residues" evidence="2">
    <location>
        <begin position="612"/>
        <end position="623"/>
    </location>
</feature>
<dbReference type="OrthoDB" id="6020087at2759"/>
<feature type="compositionally biased region" description="Polar residues" evidence="2">
    <location>
        <begin position="591"/>
        <end position="608"/>
    </location>
</feature>
<feature type="compositionally biased region" description="Polar residues" evidence="2">
    <location>
        <begin position="44"/>
        <end position="62"/>
    </location>
</feature>
<feature type="compositionally biased region" description="Polar residues" evidence="2">
    <location>
        <begin position="246"/>
        <end position="267"/>
    </location>
</feature>
<feature type="compositionally biased region" description="Polar residues" evidence="2">
    <location>
        <begin position="645"/>
        <end position="661"/>
    </location>
</feature>
<feature type="compositionally biased region" description="Basic residues" evidence="2">
    <location>
        <begin position="549"/>
        <end position="559"/>
    </location>
</feature>
<feature type="region of interest" description="Disordered" evidence="2">
    <location>
        <begin position="706"/>
        <end position="747"/>
    </location>
</feature>
<feature type="compositionally biased region" description="Basic and acidic residues" evidence="2">
    <location>
        <begin position="102"/>
        <end position="114"/>
    </location>
</feature>
<dbReference type="PANTHER" id="PTHR13354:SF11">
    <property type="entry name" value="LYSINE-SPECIFIC DEMETHYLASE 9"/>
    <property type="match status" value="1"/>
</dbReference>
<feature type="compositionally biased region" description="Basic residues" evidence="2">
    <location>
        <begin position="724"/>
        <end position="734"/>
    </location>
</feature>